<evidence type="ECO:0008006" key="3">
    <source>
        <dbReference type="Google" id="ProtNLM"/>
    </source>
</evidence>
<keyword evidence="2" id="KW-1185">Reference proteome</keyword>
<proteinExistence type="predicted"/>
<dbReference type="EMBL" id="JAYXHS010000003">
    <property type="protein sequence ID" value="MEC5387171.1"/>
    <property type="molecule type" value="Genomic_DNA"/>
</dbReference>
<evidence type="ECO:0000313" key="1">
    <source>
        <dbReference type="EMBL" id="MEC5387171.1"/>
    </source>
</evidence>
<organism evidence="1 2">
    <name type="scientific">Uliginosibacterium silvisoli</name>
    <dbReference type="NCBI Taxonomy" id="3114758"/>
    <lineage>
        <taxon>Bacteria</taxon>
        <taxon>Pseudomonadati</taxon>
        <taxon>Pseudomonadota</taxon>
        <taxon>Betaproteobacteria</taxon>
        <taxon>Rhodocyclales</taxon>
        <taxon>Zoogloeaceae</taxon>
        <taxon>Uliginosibacterium</taxon>
    </lineage>
</organism>
<name>A0ABU6K6F4_9RHOO</name>
<accession>A0ABU6K6F4</accession>
<sequence length="89" mass="10037">MILNVATQANLPPPDEVPITLARFSEQDPLGVVLFGNPSNASYHLLNVQSRLIELGALTKVGRKIYVFRSRFAEAWQQVQVEIAREQFQ</sequence>
<gene>
    <name evidence="1" type="ORF">VVD49_15685</name>
</gene>
<reference evidence="1 2" key="1">
    <citation type="submission" date="2024-01" db="EMBL/GenBank/DDBJ databases">
        <title>Uliginosibacterium soil sp. nov.</title>
        <authorList>
            <person name="Lv Y."/>
        </authorList>
    </citation>
    <scope>NUCLEOTIDE SEQUENCE [LARGE SCALE GENOMIC DNA]</scope>
    <source>
        <strain evidence="1 2">H3</strain>
    </source>
</reference>
<dbReference type="RefSeq" id="WP_327600148.1">
    <property type="nucleotide sequence ID" value="NZ_JAYXHS010000003.1"/>
</dbReference>
<evidence type="ECO:0000313" key="2">
    <source>
        <dbReference type="Proteomes" id="UP001331561"/>
    </source>
</evidence>
<dbReference type="Proteomes" id="UP001331561">
    <property type="component" value="Unassembled WGS sequence"/>
</dbReference>
<protein>
    <recommendedName>
        <fullName evidence="3">Transcriptional regulator</fullName>
    </recommendedName>
</protein>
<comment type="caution">
    <text evidence="1">The sequence shown here is derived from an EMBL/GenBank/DDBJ whole genome shotgun (WGS) entry which is preliminary data.</text>
</comment>